<reference evidence="10" key="1">
    <citation type="submission" date="2017-01" db="EMBL/GenBank/DDBJ databases">
        <authorList>
            <person name="Varghese N."/>
            <person name="Submissions S."/>
        </authorList>
    </citation>
    <scope>NUCLEOTIDE SEQUENCE [LARGE SCALE GENOMIC DNA]</scope>
    <source>
        <strain evidence="10">UM1</strain>
    </source>
</reference>
<evidence type="ECO:0000256" key="5">
    <source>
        <dbReference type="ARBA" id="ARBA00022982"/>
    </source>
</evidence>
<organism evidence="9 10">
    <name type="scientific">Solilutibacter tolerans</name>
    <dbReference type="NCBI Taxonomy" id="1604334"/>
    <lineage>
        <taxon>Bacteria</taxon>
        <taxon>Pseudomonadati</taxon>
        <taxon>Pseudomonadota</taxon>
        <taxon>Gammaproteobacteria</taxon>
        <taxon>Lysobacterales</taxon>
        <taxon>Lysobacteraceae</taxon>
        <taxon>Solilutibacter</taxon>
    </lineage>
</organism>
<dbReference type="Pfam" id="PF00037">
    <property type="entry name" value="Fer4"/>
    <property type="match status" value="1"/>
</dbReference>
<sequence length="83" mass="9060">MSLKILDTCINCDVCEPACPNKAISQGEVVYVIDPALCTECVGHYDEPQCVVVCPVECIENDPLHVESEGDLLAKLRRLQEAA</sequence>
<dbReference type="PROSITE" id="PS51379">
    <property type="entry name" value="4FE4S_FER_2"/>
    <property type="match status" value="1"/>
</dbReference>
<dbReference type="AlphaFoldDB" id="A0A1N6NX35"/>
<dbReference type="PROSITE" id="PS00198">
    <property type="entry name" value="4FE4S_FER_1"/>
    <property type="match status" value="1"/>
</dbReference>
<dbReference type="Proteomes" id="UP000241788">
    <property type="component" value="Unassembled WGS sequence"/>
</dbReference>
<evidence type="ECO:0000313" key="10">
    <source>
        <dbReference type="Proteomes" id="UP000241788"/>
    </source>
</evidence>
<dbReference type="EMBL" id="FTLW01000001">
    <property type="protein sequence ID" value="SIP96641.1"/>
    <property type="molecule type" value="Genomic_DNA"/>
</dbReference>
<protein>
    <submittedName>
        <fullName evidence="9">4Fe-4S binding domain-containing protein</fullName>
    </submittedName>
</protein>
<keyword evidence="10" id="KW-1185">Reference proteome</keyword>
<dbReference type="InterPro" id="IPR017900">
    <property type="entry name" value="4Fe4S_Fe_S_CS"/>
</dbReference>
<dbReference type="GO" id="GO:0051539">
    <property type="term" value="F:4 iron, 4 sulfur cluster binding"/>
    <property type="evidence" value="ECO:0007669"/>
    <property type="project" value="UniProtKB-KW"/>
</dbReference>
<evidence type="ECO:0000256" key="4">
    <source>
        <dbReference type="ARBA" id="ARBA00022723"/>
    </source>
</evidence>
<dbReference type="FunFam" id="3.30.70.20:FF:000045">
    <property type="entry name" value="Ferredoxin, 4Fe-4S"/>
    <property type="match status" value="1"/>
</dbReference>
<keyword evidence="4" id="KW-0479">Metal-binding</keyword>
<gene>
    <name evidence="9" type="ORF">SAMN05421546_0409</name>
</gene>
<dbReference type="NCBIfam" id="NF033683">
    <property type="entry name" value="di_4Fe-4S_YfhL"/>
    <property type="match status" value="1"/>
</dbReference>
<dbReference type="InterPro" id="IPR047927">
    <property type="entry name" value="YfhL-like"/>
</dbReference>
<evidence type="ECO:0000256" key="3">
    <source>
        <dbReference type="ARBA" id="ARBA00022485"/>
    </source>
</evidence>
<keyword evidence="3" id="KW-0004">4Fe-4S</keyword>
<evidence type="ECO:0000256" key="2">
    <source>
        <dbReference type="ARBA" id="ARBA00022448"/>
    </source>
</evidence>
<dbReference type="OrthoDB" id="9803397at2"/>
<feature type="domain" description="4Fe-4S ferredoxin-type" evidence="8">
    <location>
        <begin position="1"/>
        <end position="29"/>
    </location>
</feature>
<evidence type="ECO:0000256" key="7">
    <source>
        <dbReference type="ARBA" id="ARBA00023014"/>
    </source>
</evidence>
<dbReference type="InterPro" id="IPR017896">
    <property type="entry name" value="4Fe4S_Fe-S-bd"/>
</dbReference>
<name>A0A1N6NX35_9GAMM</name>
<comment type="cofactor">
    <cofactor evidence="1">
        <name>[4Fe-4S] cluster</name>
        <dbReference type="ChEBI" id="CHEBI:49883"/>
    </cofactor>
</comment>
<dbReference type="STRING" id="1604334.SAMN05421546_0409"/>
<keyword evidence="2" id="KW-0813">Transport</keyword>
<evidence type="ECO:0000256" key="6">
    <source>
        <dbReference type="ARBA" id="ARBA00023004"/>
    </source>
</evidence>
<dbReference type="Gene3D" id="3.30.70.20">
    <property type="match status" value="1"/>
</dbReference>
<keyword evidence="5" id="KW-0249">Electron transport</keyword>
<evidence type="ECO:0000256" key="1">
    <source>
        <dbReference type="ARBA" id="ARBA00001966"/>
    </source>
</evidence>
<evidence type="ECO:0000313" key="9">
    <source>
        <dbReference type="EMBL" id="SIP96641.1"/>
    </source>
</evidence>
<keyword evidence="7" id="KW-0411">Iron-sulfur</keyword>
<dbReference type="GO" id="GO:0046872">
    <property type="term" value="F:metal ion binding"/>
    <property type="evidence" value="ECO:0007669"/>
    <property type="project" value="UniProtKB-KW"/>
</dbReference>
<dbReference type="SUPFAM" id="SSF54862">
    <property type="entry name" value="4Fe-4S ferredoxins"/>
    <property type="match status" value="1"/>
</dbReference>
<accession>A0A1N6NX35</accession>
<proteinExistence type="predicted"/>
<keyword evidence="6" id="KW-0408">Iron</keyword>
<evidence type="ECO:0000259" key="8">
    <source>
        <dbReference type="PROSITE" id="PS51379"/>
    </source>
</evidence>